<feature type="transmembrane region" description="Helical" evidence="1">
    <location>
        <begin position="30"/>
        <end position="47"/>
    </location>
</feature>
<feature type="transmembrane region" description="Helical" evidence="1">
    <location>
        <begin position="6"/>
        <end position="23"/>
    </location>
</feature>
<name>A0A6M4MFR2_9ALTE</name>
<keyword evidence="1" id="KW-0472">Membrane</keyword>
<dbReference type="Proteomes" id="UP000219285">
    <property type="component" value="Chromosome"/>
</dbReference>
<proteinExistence type="predicted"/>
<accession>A0A6M4MFR2</accession>
<gene>
    <name evidence="2" type="ORF">CA267_012030</name>
</gene>
<evidence type="ECO:0000313" key="3">
    <source>
        <dbReference type="Proteomes" id="UP000219285"/>
    </source>
</evidence>
<dbReference type="EMBL" id="CP052766">
    <property type="protein sequence ID" value="QJR81455.1"/>
    <property type="molecule type" value="Genomic_DNA"/>
</dbReference>
<dbReference type="AlphaFoldDB" id="A0A6M4MFR2"/>
<evidence type="ECO:0000256" key="1">
    <source>
        <dbReference type="SAM" id="Phobius"/>
    </source>
</evidence>
<protein>
    <submittedName>
        <fullName evidence="2">Uncharacterized protein</fullName>
    </submittedName>
</protein>
<keyword evidence="3" id="KW-1185">Reference proteome</keyword>
<sequence>MAGQGSGGNVIAAIGNFFIPGLGHLVQGRILGALFFFIVVGACYALAATVVLWILFAPLGLIFHIWSIISAARYRGSEVRL</sequence>
<evidence type="ECO:0000313" key="2">
    <source>
        <dbReference type="EMBL" id="QJR81455.1"/>
    </source>
</evidence>
<keyword evidence="1" id="KW-1133">Transmembrane helix</keyword>
<organism evidence="2 3">
    <name type="scientific">Alteromonas pelagimontana</name>
    <dbReference type="NCBI Taxonomy" id="1858656"/>
    <lineage>
        <taxon>Bacteria</taxon>
        <taxon>Pseudomonadati</taxon>
        <taxon>Pseudomonadota</taxon>
        <taxon>Gammaproteobacteria</taxon>
        <taxon>Alteromonadales</taxon>
        <taxon>Alteromonadaceae</taxon>
        <taxon>Alteromonas/Salinimonas group</taxon>
        <taxon>Alteromonas</taxon>
    </lineage>
</organism>
<reference evidence="3" key="1">
    <citation type="submission" date="2014-12" db="EMBL/GenBank/DDBJ databases">
        <title>Complete genome sequence of a multi-drug resistant Klebsiella pneumoniae.</title>
        <authorList>
            <person name="Hua X."/>
            <person name="Chen Q."/>
            <person name="Li X."/>
            <person name="Feng Y."/>
            <person name="Ruan Z."/>
            <person name="Yu Y."/>
        </authorList>
    </citation>
    <scope>NUCLEOTIDE SEQUENCE [LARGE SCALE GENOMIC DNA]</scope>
    <source>
        <strain evidence="3">5.12</strain>
    </source>
</reference>
<reference evidence="2 3" key="2">
    <citation type="submission" date="2020-04" db="EMBL/GenBank/DDBJ databases">
        <title>Complete genome sequence of Alteromonas pelagimontana 5.12T.</title>
        <authorList>
            <person name="Sinha R.K."/>
            <person name="Krishnan K.P."/>
            <person name="Kurian J.P."/>
        </authorList>
    </citation>
    <scope>NUCLEOTIDE SEQUENCE [LARGE SCALE GENOMIC DNA]</scope>
    <source>
        <strain evidence="2 3">5.12</strain>
    </source>
</reference>
<dbReference type="RefSeq" id="WP_075607200.1">
    <property type="nucleotide sequence ID" value="NZ_CP052766.1"/>
</dbReference>
<dbReference type="OrthoDB" id="964739at2"/>
<keyword evidence="1" id="KW-0812">Transmembrane</keyword>
<dbReference type="KEGG" id="apel:CA267_012030"/>